<protein>
    <recommendedName>
        <fullName evidence="3">Protein kinase domain-containing protein</fullName>
    </recommendedName>
</protein>
<feature type="non-terminal residue" evidence="1">
    <location>
        <position position="1"/>
    </location>
</feature>
<comment type="caution">
    <text evidence="1">The sequence shown here is derived from an EMBL/GenBank/DDBJ whole genome shotgun (WGS) entry which is preliminary data.</text>
</comment>
<evidence type="ECO:0000313" key="1">
    <source>
        <dbReference type="EMBL" id="KAF9509989.1"/>
    </source>
</evidence>
<sequence length="196" mass="22317">PEKFTVAAKIPLSRSSRSIFVFNEACIYEQLPEYLSESYDGFYMVPKDITGTRAVPVVPKSYGYYTMDGVDKSGRRHNPILLIEECGEPIATYDSECAQLPLSDSMVRRLHRAGFYQGSFSPRNIVMQPGPLHFPPAQRTLDQPSYRIIDFGRGVNQRVYFADKAKLTARDVQMHAIDERRKALDLFDLEAGIYHT</sequence>
<gene>
    <name evidence="1" type="ORF">BS47DRAFT_1300795</name>
</gene>
<dbReference type="OrthoDB" id="5327923at2759"/>
<evidence type="ECO:0000313" key="2">
    <source>
        <dbReference type="Proteomes" id="UP000886523"/>
    </source>
</evidence>
<evidence type="ECO:0008006" key="3">
    <source>
        <dbReference type="Google" id="ProtNLM"/>
    </source>
</evidence>
<reference evidence="1" key="1">
    <citation type="journal article" date="2020" name="Nat. Commun.">
        <title>Large-scale genome sequencing of mycorrhizal fungi provides insights into the early evolution of symbiotic traits.</title>
        <authorList>
            <person name="Miyauchi S."/>
            <person name="Kiss E."/>
            <person name="Kuo A."/>
            <person name="Drula E."/>
            <person name="Kohler A."/>
            <person name="Sanchez-Garcia M."/>
            <person name="Morin E."/>
            <person name="Andreopoulos B."/>
            <person name="Barry K.W."/>
            <person name="Bonito G."/>
            <person name="Buee M."/>
            <person name="Carver A."/>
            <person name="Chen C."/>
            <person name="Cichocki N."/>
            <person name="Clum A."/>
            <person name="Culley D."/>
            <person name="Crous P.W."/>
            <person name="Fauchery L."/>
            <person name="Girlanda M."/>
            <person name="Hayes R.D."/>
            <person name="Keri Z."/>
            <person name="LaButti K."/>
            <person name="Lipzen A."/>
            <person name="Lombard V."/>
            <person name="Magnuson J."/>
            <person name="Maillard F."/>
            <person name="Murat C."/>
            <person name="Nolan M."/>
            <person name="Ohm R.A."/>
            <person name="Pangilinan J."/>
            <person name="Pereira M.F."/>
            <person name="Perotto S."/>
            <person name="Peter M."/>
            <person name="Pfister S."/>
            <person name="Riley R."/>
            <person name="Sitrit Y."/>
            <person name="Stielow J.B."/>
            <person name="Szollosi G."/>
            <person name="Zifcakova L."/>
            <person name="Stursova M."/>
            <person name="Spatafora J.W."/>
            <person name="Tedersoo L."/>
            <person name="Vaario L.M."/>
            <person name="Yamada A."/>
            <person name="Yan M."/>
            <person name="Wang P."/>
            <person name="Xu J."/>
            <person name="Bruns T."/>
            <person name="Baldrian P."/>
            <person name="Vilgalys R."/>
            <person name="Dunand C."/>
            <person name="Henrissat B."/>
            <person name="Grigoriev I.V."/>
            <person name="Hibbett D."/>
            <person name="Nagy L.G."/>
            <person name="Martin F.M."/>
        </authorList>
    </citation>
    <scope>NUCLEOTIDE SEQUENCE</scope>
    <source>
        <strain evidence="1">UP504</strain>
    </source>
</reference>
<proteinExistence type="predicted"/>
<keyword evidence="2" id="KW-1185">Reference proteome</keyword>
<dbReference type="EMBL" id="MU129025">
    <property type="protein sequence ID" value="KAF9509989.1"/>
    <property type="molecule type" value="Genomic_DNA"/>
</dbReference>
<dbReference type="Proteomes" id="UP000886523">
    <property type="component" value="Unassembled WGS sequence"/>
</dbReference>
<accession>A0A9P6AQ44</accession>
<dbReference type="AlphaFoldDB" id="A0A9P6AQ44"/>
<name>A0A9P6AQ44_9AGAM</name>
<organism evidence="1 2">
    <name type="scientific">Hydnum rufescens UP504</name>
    <dbReference type="NCBI Taxonomy" id="1448309"/>
    <lineage>
        <taxon>Eukaryota</taxon>
        <taxon>Fungi</taxon>
        <taxon>Dikarya</taxon>
        <taxon>Basidiomycota</taxon>
        <taxon>Agaricomycotina</taxon>
        <taxon>Agaricomycetes</taxon>
        <taxon>Cantharellales</taxon>
        <taxon>Hydnaceae</taxon>
        <taxon>Hydnum</taxon>
    </lineage>
</organism>